<protein>
    <submittedName>
        <fullName evidence="2">Uncharacterized protein</fullName>
    </submittedName>
</protein>
<evidence type="ECO:0000256" key="1">
    <source>
        <dbReference type="SAM" id="MobiDB-lite"/>
    </source>
</evidence>
<feature type="region of interest" description="Disordered" evidence="1">
    <location>
        <begin position="1"/>
        <end position="39"/>
    </location>
</feature>
<name>A0AAD8Z644_9TELE</name>
<dbReference type="AlphaFoldDB" id="A0AAD8Z644"/>
<keyword evidence="3" id="KW-1185">Reference proteome</keyword>
<organism evidence="2 3">
    <name type="scientific">Electrophorus voltai</name>
    <dbReference type="NCBI Taxonomy" id="2609070"/>
    <lineage>
        <taxon>Eukaryota</taxon>
        <taxon>Metazoa</taxon>
        <taxon>Chordata</taxon>
        <taxon>Craniata</taxon>
        <taxon>Vertebrata</taxon>
        <taxon>Euteleostomi</taxon>
        <taxon>Actinopterygii</taxon>
        <taxon>Neopterygii</taxon>
        <taxon>Teleostei</taxon>
        <taxon>Ostariophysi</taxon>
        <taxon>Gymnotiformes</taxon>
        <taxon>Gymnotoidei</taxon>
        <taxon>Gymnotidae</taxon>
        <taxon>Electrophorus</taxon>
    </lineage>
</organism>
<evidence type="ECO:0000313" key="3">
    <source>
        <dbReference type="Proteomes" id="UP001239994"/>
    </source>
</evidence>
<accession>A0AAD8Z644</accession>
<comment type="caution">
    <text evidence="2">The sequence shown here is derived from an EMBL/GenBank/DDBJ whole genome shotgun (WGS) entry which is preliminary data.</text>
</comment>
<dbReference type="Proteomes" id="UP001239994">
    <property type="component" value="Unassembled WGS sequence"/>
</dbReference>
<sequence>MGQSAKASPEARAPKLEQPPPHTSAKKESHPAWTDPDPVDDWGRGWGSCPGLISSHLCNPVIVPVPITVSIPVLVTVPVALSPFMSVPVPLSVSVPVSIVVLVPVFPPALLRALVRSGLPGPLASPFGVDLGTCLIDKIKSYAPRLYPIPVQTLAFHLTVVNSLQKKELMAFKPVL</sequence>
<evidence type="ECO:0000313" key="2">
    <source>
        <dbReference type="EMBL" id="KAK1793753.1"/>
    </source>
</evidence>
<reference evidence="2" key="1">
    <citation type="submission" date="2023-03" db="EMBL/GenBank/DDBJ databases">
        <title>Electrophorus voltai genome.</title>
        <authorList>
            <person name="Bian C."/>
        </authorList>
    </citation>
    <scope>NUCLEOTIDE SEQUENCE</scope>
    <source>
        <strain evidence="2">CB-2022</strain>
        <tissue evidence="2">Muscle</tissue>
    </source>
</reference>
<gene>
    <name evidence="2" type="ORF">P4O66_001487</name>
</gene>
<proteinExistence type="predicted"/>
<dbReference type="EMBL" id="JAROKS010000017">
    <property type="protein sequence ID" value="KAK1793753.1"/>
    <property type="molecule type" value="Genomic_DNA"/>
</dbReference>